<dbReference type="OMA" id="LFVHDAM"/>
<dbReference type="Gene3D" id="1.10.10.750">
    <property type="entry name" value="Ypt/Rab-GAP domain of gyp1p, domain 1"/>
    <property type="match status" value="1"/>
</dbReference>
<feature type="domain" description="Rab-GAP TBC" evidence="13">
    <location>
        <begin position="484"/>
        <end position="663"/>
    </location>
</feature>
<dbReference type="SUPFAM" id="SSF47923">
    <property type="entry name" value="Ypt/Rab-GAP domain of gyp1p"/>
    <property type="match status" value="2"/>
</dbReference>
<feature type="compositionally biased region" description="Basic and acidic residues" evidence="12">
    <location>
        <begin position="27"/>
        <end position="40"/>
    </location>
</feature>
<sequence>MSEDNTEHVSLDEESKEEPLDLNESISEGKENEIGDREVEQEQDNIETPEPDVQEEEQQQNEDKEEDEFDFEPPNPDSDEIGGSNEKPTDVVSRASEELNNLEVVDDTDPETKLGVPTAIEDKILDIPEQPVEEVAPEPILVDVASSKISSNSNKGTSITKDDTSKAEDTILQEKLTSENEQEEVKDTTVPREEGILDDDVSRKKEDEEPIAESGENKLDEEEKELETSTAVLGEDISKTFTPNQNVQVNVIPPPPPPRRSFESQPEEKVDNGLSEKSPTSPALPPRRSMEKQPQEEDEKSKEEEEQAASPRLPPRKVSIERKYNVPPPLEEEMRSDTFRKNLAMTQADTKHVRGHGRESKRKQAVLDSAAEINLIVNRFRVTSHHIEEEGETTRENLAEGQNLLKSSFTTILEGITKISEDVTAEETPLETEGGKEVASLEELDEEEKKMANVDWTFWSKVVNDFPTVAKNEADKLETIVTEGIPPQIRGIIWQLISNSKSKEMEDIYLTLLDTPSTHDANIRRDLKRTNFIPSEKVESLFNVIKVYSVYDPDVGYTQGMAFIATPLIVNTKTEAEVFSLLIGLMKNYGLRDFFLPDMPGLMLMLYQFDRLLEENSPQLFNHLTREGIRSSMYATQWFLTFFAYKFPFEFVLRIFDIVFVEGIEAVLKFAVVLMLNNKEKIINLKFDQLLNFLKNELFIYYLKESVESREGGKSVIDKTLNTESLTAVSSNTQLNQMNSNEDKDYDVDLFVHDAMNKVYITPISLKRYAAEYDEIEQLEHQKEAQYESFRIKNYQLQRESKKLERDYGILNKEHIAIANELIENRLKAEMLLDENNDLKQNLDDAKAQLDEELRKRDLPNPDAALPSDLKQDLDRTMQRNQEVMEENRVLQDRIIELETEVEELKRINRLKASRKSTDRQRATPSTPTPSPQKEPRAGVKSPIGGGWSGFKKVFTK</sequence>
<dbReference type="InParanoid" id="G0VHW2"/>
<dbReference type="Gene3D" id="1.10.472.80">
    <property type="entry name" value="Ypt/Rab-GAP domain of gyp1p, domain 3"/>
    <property type="match status" value="1"/>
</dbReference>
<evidence type="ECO:0000256" key="5">
    <source>
        <dbReference type="ARBA" id="ARBA00022490"/>
    </source>
</evidence>
<feature type="compositionally biased region" description="Polar residues" evidence="12">
    <location>
        <begin position="147"/>
        <end position="159"/>
    </location>
</feature>
<keyword evidence="7" id="KW-0653">Protein transport</keyword>
<evidence type="ECO:0000256" key="6">
    <source>
        <dbReference type="ARBA" id="ARBA00022892"/>
    </source>
</evidence>
<dbReference type="EMBL" id="HE576758">
    <property type="protein sequence ID" value="CCC70996.1"/>
    <property type="molecule type" value="Genomic_DNA"/>
</dbReference>
<comment type="similarity">
    <text evidence="9">Belongs to the GYP5 family.</text>
</comment>
<evidence type="ECO:0000256" key="7">
    <source>
        <dbReference type="ARBA" id="ARBA00022927"/>
    </source>
</evidence>
<evidence type="ECO:0000313" key="15">
    <source>
        <dbReference type="Proteomes" id="UP000001640"/>
    </source>
</evidence>
<dbReference type="PROSITE" id="PS50086">
    <property type="entry name" value="TBC_RABGAP"/>
    <property type="match status" value="1"/>
</dbReference>
<dbReference type="GO" id="GO:0015031">
    <property type="term" value="P:protein transport"/>
    <property type="evidence" value="ECO:0007669"/>
    <property type="project" value="UniProtKB-KW"/>
</dbReference>
<dbReference type="GO" id="GO:0031267">
    <property type="term" value="F:small GTPase binding"/>
    <property type="evidence" value="ECO:0007669"/>
    <property type="project" value="TreeGrafter"/>
</dbReference>
<dbReference type="Gene3D" id="1.10.8.270">
    <property type="entry name" value="putative rabgap domain of human tbc1 domain family member 14 like domains"/>
    <property type="match status" value="1"/>
</dbReference>
<evidence type="ECO:0000256" key="12">
    <source>
        <dbReference type="SAM" id="MobiDB-lite"/>
    </source>
</evidence>
<evidence type="ECO:0000256" key="11">
    <source>
        <dbReference type="SAM" id="Coils"/>
    </source>
</evidence>
<evidence type="ECO:0000256" key="2">
    <source>
        <dbReference type="ARBA" id="ARBA00022448"/>
    </source>
</evidence>
<dbReference type="HOGENOM" id="CLU_005350_11_0_1"/>
<evidence type="ECO:0000256" key="9">
    <source>
        <dbReference type="ARBA" id="ARBA00061661"/>
    </source>
</evidence>
<dbReference type="GO" id="GO:0005934">
    <property type="term" value="C:cellular bud tip"/>
    <property type="evidence" value="ECO:0007669"/>
    <property type="project" value="EnsemblFungi"/>
</dbReference>
<dbReference type="GO" id="GO:0005829">
    <property type="term" value="C:cytosol"/>
    <property type="evidence" value="ECO:0007669"/>
    <property type="project" value="EnsemblFungi"/>
</dbReference>
<feature type="compositionally biased region" description="Basic and acidic residues" evidence="12">
    <location>
        <begin position="160"/>
        <end position="169"/>
    </location>
</feature>
<organism evidence="14 15">
    <name type="scientific">Naumovozyma castellii</name>
    <name type="common">Yeast</name>
    <name type="synonym">Saccharomyces castellii</name>
    <dbReference type="NCBI Taxonomy" id="27288"/>
    <lineage>
        <taxon>Eukaryota</taxon>
        <taxon>Fungi</taxon>
        <taxon>Dikarya</taxon>
        <taxon>Ascomycota</taxon>
        <taxon>Saccharomycotina</taxon>
        <taxon>Saccharomycetes</taxon>
        <taxon>Saccharomycetales</taxon>
        <taxon>Saccharomycetaceae</taxon>
        <taxon>Naumovozyma</taxon>
    </lineage>
</organism>
<feature type="coiled-coil region" evidence="11">
    <location>
        <begin position="766"/>
        <end position="908"/>
    </location>
</feature>
<keyword evidence="6" id="KW-0931">ER-Golgi transport</keyword>
<dbReference type="RefSeq" id="XP_003677349.1">
    <property type="nucleotide sequence ID" value="XM_003677301.1"/>
</dbReference>
<dbReference type="eggNOG" id="KOG1102">
    <property type="taxonomic scope" value="Eukaryota"/>
</dbReference>
<dbReference type="OrthoDB" id="295078at2759"/>
<dbReference type="InterPro" id="IPR050302">
    <property type="entry name" value="Rab_GAP_TBC_domain"/>
</dbReference>
<keyword evidence="3" id="KW-0343">GTPase activation</keyword>
<dbReference type="Pfam" id="PF23436">
    <property type="entry name" value="RabGap-TBC_2"/>
    <property type="match status" value="1"/>
</dbReference>
<dbReference type="InterPro" id="IPR035969">
    <property type="entry name" value="Rab-GAP_TBC_sf"/>
</dbReference>
<keyword evidence="2" id="KW-0813">Transport</keyword>
<proteinExistence type="inferred from homology"/>
<feature type="compositionally biased region" description="Basic and acidic residues" evidence="12">
    <location>
        <begin position="288"/>
        <end position="303"/>
    </location>
</feature>
<dbReference type="GO" id="GO:0000131">
    <property type="term" value="C:incipient cellular bud site"/>
    <property type="evidence" value="ECO:0007669"/>
    <property type="project" value="EnsemblFungi"/>
</dbReference>
<feature type="compositionally biased region" description="Basic and acidic residues" evidence="12">
    <location>
        <begin position="1"/>
        <end position="19"/>
    </location>
</feature>
<protein>
    <recommendedName>
        <fullName evidence="10">GTPase-activating protein GYP5</fullName>
    </recommendedName>
</protein>
<comment type="subcellular location">
    <subcellularLocation>
        <location evidence="1">Cytoplasm</location>
    </subcellularLocation>
</comment>
<feature type="region of interest" description="Disordered" evidence="12">
    <location>
        <begin position="1"/>
        <end position="117"/>
    </location>
</feature>
<dbReference type="GO" id="GO:0005798">
    <property type="term" value="C:Golgi-associated vesicle"/>
    <property type="evidence" value="ECO:0007669"/>
    <property type="project" value="EnsemblFungi"/>
</dbReference>
<feature type="compositionally biased region" description="Acidic residues" evidence="12">
    <location>
        <begin position="41"/>
        <end position="71"/>
    </location>
</feature>
<dbReference type="PANTHER" id="PTHR47219:SF9">
    <property type="entry name" value="GTPASE ACTIVATING PROTEIN AND CENTROSOME-ASSOCIATED, ISOFORM B"/>
    <property type="match status" value="1"/>
</dbReference>
<dbReference type="AlphaFoldDB" id="G0VHW2"/>
<dbReference type="FunFam" id="1.10.472.80:FF:000044">
    <property type="entry name" value="GTPase-activating protein GYP5"/>
    <property type="match status" value="1"/>
</dbReference>
<evidence type="ECO:0000259" key="13">
    <source>
        <dbReference type="PROSITE" id="PS50086"/>
    </source>
</evidence>
<reference key="2">
    <citation type="submission" date="2011-08" db="EMBL/GenBank/DDBJ databases">
        <title>Genome sequence of Naumovozyma castellii.</title>
        <authorList>
            <person name="Gordon J.L."/>
            <person name="Armisen D."/>
            <person name="Proux-Wera E."/>
            <person name="OhEigeartaigh S.S."/>
            <person name="Byrne K.P."/>
            <person name="Wolfe K.H."/>
        </authorList>
    </citation>
    <scope>NUCLEOTIDE SEQUENCE</scope>
    <source>
        <strain>Type strain:CBS 4309</strain>
    </source>
</reference>
<feature type="compositionally biased region" description="Basic and acidic residues" evidence="12">
    <location>
        <begin position="183"/>
        <end position="207"/>
    </location>
</feature>
<accession>G0VHW2</accession>
<keyword evidence="4" id="KW-0268">Exocytosis</keyword>
<dbReference type="PANTHER" id="PTHR47219">
    <property type="entry name" value="RAB GTPASE-ACTIVATING PROTEIN 1-LIKE"/>
    <property type="match status" value="1"/>
</dbReference>
<keyword evidence="15" id="KW-1185">Reference proteome</keyword>
<dbReference type="GeneID" id="96904662"/>
<evidence type="ECO:0000256" key="1">
    <source>
        <dbReference type="ARBA" id="ARBA00004496"/>
    </source>
</evidence>
<dbReference type="GO" id="GO:0006887">
    <property type="term" value="P:exocytosis"/>
    <property type="evidence" value="ECO:0007669"/>
    <property type="project" value="UniProtKB-KW"/>
</dbReference>
<keyword evidence="8 11" id="KW-0175">Coiled coil</keyword>
<keyword evidence="5" id="KW-0963">Cytoplasm</keyword>
<reference evidence="14 15" key="1">
    <citation type="journal article" date="2011" name="Proc. Natl. Acad. Sci. U.S.A.">
        <title>Evolutionary erosion of yeast sex chromosomes by mating-type switching accidents.</title>
        <authorList>
            <person name="Gordon J.L."/>
            <person name="Armisen D."/>
            <person name="Proux-Wera E."/>
            <person name="Oheigeartaigh S.S."/>
            <person name="Byrne K.P."/>
            <person name="Wolfe K.H."/>
        </authorList>
    </citation>
    <scope>NUCLEOTIDE SEQUENCE [LARGE SCALE GENOMIC DNA]</scope>
    <source>
        <strain evidence="15">ATCC 76901 / BCRC 22586 / CBS 4309 / NBRC 1992 / NRRL Y-12630</strain>
    </source>
</reference>
<dbReference type="Proteomes" id="UP000001640">
    <property type="component" value="Chromosome 7"/>
</dbReference>
<evidence type="ECO:0000256" key="4">
    <source>
        <dbReference type="ARBA" id="ARBA00022483"/>
    </source>
</evidence>
<dbReference type="InterPro" id="IPR000195">
    <property type="entry name" value="Rab-GAP-TBC_dom"/>
</dbReference>
<feature type="compositionally biased region" description="Basic and acidic residues" evidence="12">
    <location>
        <begin position="260"/>
        <end position="271"/>
    </location>
</feature>
<evidence type="ECO:0000256" key="3">
    <source>
        <dbReference type="ARBA" id="ARBA00022468"/>
    </source>
</evidence>
<evidence type="ECO:0000256" key="10">
    <source>
        <dbReference type="ARBA" id="ARBA00072088"/>
    </source>
</evidence>
<dbReference type="SMART" id="SM00164">
    <property type="entry name" value="TBC"/>
    <property type="match status" value="1"/>
</dbReference>
<evidence type="ECO:0000256" key="8">
    <source>
        <dbReference type="ARBA" id="ARBA00023054"/>
    </source>
</evidence>
<dbReference type="KEGG" id="ncs:NCAS_0G01090"/>
<dbReference type="GO" id="GO:0005886">
    <property type="term" value="C:plasma membrane"/>
    <property type="evidence" value="ECO:0007669"/>
    <property type="project" value="EnsemblFungi"/>
</dbReference>
<evidence type="ECO:0000313" key="14">
    <source>
        <dbReference type="EMBL" id="CCC70996.1"/>
    </source>
</evidence>
<dbReference type="GO" id="GO:0005096">
    <property type="term" value="F:GTPase activator activity"/>
    <property type="evidence" value="ECO:0007669"/>
    <property type="project" value="UniProtKB-KW"/>
</dbReference>
<dbReference type="FunCoup" id="G0VHW2">
    <property type="interactions" value="202"/>
</dbReference>
<dbReference type="STRING" id="1064592.G0VHW2"/>
<gene>
    <name evidence="14" type="primary">NCAS0G01090</name>
    <name evidence="14" type="ordered locus">NCAS_0G01090</name>
</gene>
<dbReference type="GO" id="GO:0005935">
    <property type="term" value="C:cellular bud neck"/>
    <property type="evidence" value="ECO:0007669"/>
    <property type="project" value="EnsemblFungi"/>
</dbReference>
<name>G0VHW2_NAUCA</name>
<feature type="region of interest" description="Disordered" evidence="12">
    <location>
        <begin position="910"/>
        <end position="957"/>
    </location>
</feature>
<dbReference type="GO" id="GO:0043332">
    <property type="term" value="C:mating projection tip"/>
    <property type="evidence" value="ECO:0007669"/>
    <property type="project" value="EnsemblFungi"/>
</dbReference>
<dbReference type="GO" id="GO:0006888">
    <property type="term" value="P:endoplasmic reticulum to Golgi vesicle-mediated transport"/>
    <property type="evidence" value="ECO:0007669"/>
    <property type="project" value="EnsemblFungi"/>
</dbReference>
<feature type="region of interest" description="Disordered" evidence="12">
    <location>
        <begin position="145"/>
        <end position="327"/>
    </location>
</feature>